<dbReference type="Proteomes" id="UP000249248">
    <property type="component" value="Unassembled WGS sequence"/>
</dbReference>
<keyword evidence="2" id="KW-0812">Transmembrane</keyword>
<evidence type="ECO:0000256" key="1">
    <source>
        <dbReference type="SAM" id="MobiDB-lite"/>
    </source>
</evidence>
<dbReference type="OrthoDB" id="3648721at2"/>
<gene>
    <name evidence="4" type="ORF">DNU06_16575</name>
</gene>
<feature type="region of interest" description="Disordered" evidence="1">
    <location>
        <begin position="1"/>
        <end position="31"/>
    </location>
</feature>
<feature type="transmembrane region" description="Helical" evidence="2">
    <location>
        <begin position="55"/>
        <end position="72"/>
    </location>
</feature>
<sequence>MPIRIRKDNPGSGNGSKKTYKTKTSNSSSGGGLGSGIGGALLPLAMNLFKKNPKVVLILVVIAAAVYFLGGSKMCSSENGGGNALSALFSTGLDMDQEVYDKAEVFEPLADNIKNPLPEKISLAEYCPKRMNQGQQGSCVGWSSGYAARTILFSKATGENPNNVAFSPSFVYNQIALKDCQGTYLQKAMELMYNSGALPFSKFSYNENDCGKQPTDGQIREASKYKTKGFNRLTKDGNNYQVDLLAIKQNLSQGAPVVIGMMVGGTFMSNMNGRSLWTPTNKDYSQSGFGGHAMCVIGYDDYKTNEEGAFQIMNSWGEQWGDKGLFWIRYSDFEEFTKEAYGLYPMGDAQKFSSQRLSAKIGVVINKSAKYIPFEYAGGMTFKNTVPLIVDEDFKIEITNSIECYVYVFGEEKDGSSYTLFPYTAKHSPYCGITGTRMFPRDYSLYPDETGKQDHIAIVVSKQKLDFNKLNAAINASSGDSYEQKVYATLKDELIEDVSFNATEGLISFDCDTKQKNAVALVLELSK</sequence>
<reference evidence="4 5" key="1">
    <citation type="submission" date="2018-06" db="EMBL/GenBank/DDBJ databases">
        <title>The draft genome sequence of Crocinitomix sp. SM1701.</title>
        <authorList>
            <person name="Zhang X."/>
        </authorList>
    </citation>
    <scope>NUCLEOTIDE SEQUENCE [LARGE SCALE GENOMIC DNA]</scope>
    <source>
        <strain evidence="4 5">SM1701</strain>
    </source>
</reference>
<dbReference type="GO" id="GO:0008234">
    <property type="term" value="F:cysteine-type peptidase activity"/>
    <property type="evidence" value="ECO:0007669"/>
    <property type="project" value="InterPro"/>
</dbReference>
<comment type="caution">
    <text evidence="4">The sequence shown here is derived from an EMBL/GenBank/DDBJ whole genome shotgun (WGS) entry which is preliminary data.</text>
</comment>
<accession>A0A2W1MYS7</accession>
<proteinExistence type="predicted"/>
<dbReference type="Gene3D" id="3.90.70.10">
    <property type="entry name" value="Cysteine proteinases"/>
    <property type="match status" value="1"/>
</dbReference>
<protein>
    <submittedName>
        <fullName evidence="4">Peptidase C1</fullName>
    </submittedName>
</protein>
<dbReference type="InterPro" id="IPR000668">
    <property type="entry name" value="Peptidase_C1A_C"/>
</dbReference>
<name>A0A2W1MYS7_9FLAO</name>
<feature type="domain" description="Peptidase C1A papain C-terminal" evidence="3">
    <location>
        <begin position="117"/>
        <end position="346"/>
    </location>
</feature>
<dbReference type="AlphaFoldDB" id="A0A2W1MYS7"/>
<keyword evidence="2" id="KW-0472">Membrane</keyword>
<keyword evidence="2" id="KW-1133">Transmembrane helix</keyword>
<dbReference type="Pfam" id="PF00112">
    <property type="entry name" value="Peptidase_C1"/>
    <property type="match status" value="1"/>
</dbReference>
<evidence type="ECO:0000313" key="4">
    <source>
        <dbReference type="EMBL" id="PZE15711.1"/>
    </source>
</evidence>
<evidence type="ECO:0000256" key="2">
    <source>
        <dbReference type="SAM" id="Phobius"/>
    </source>
</evidence>
<dbReference type="InterPro" id="IPR038765">
    <property type="entry name" value="Papain-like_cys_pep_sf"/>
</dbReference>
<dbReference type="RefSeq" id="WP_111064625.1">
    <property type="nucleotide sequence ID" value="NZ_JBHUCU010000013.1"/>
</dbReference>
<dbReference type="GO" id="GO:0006508">
    <property type="term" value="P:proteolysis"/>
    <property type="evidence" value="ECO:0007669"/>
    <property type="project" value="InterPro"/>
</dbReference>
<dbReference type="SUPFAM" id="SSF54001">
    <property type="entry name" value="Cysteine proteinases"/>
    <property type="match status" value="1"/>
</dbReference>
<evidence type="ECO:0000259" key="3">
    <source>
        <dbReference type="SMART" id="SM00645"/>
    </source>
</evidence>
<keyword evidence="5" id="KW-1185">Reference proteome</keyword>
<dbReference type="SMART" id="SM00645">
    <property type="entry name" value="Pept_C1"/>
    <property type="match status" value="1"/>
</dbReference>
<organism evidence="4 5">
    <name type="scientific">Putridiphycobacter roseus</name>
    <dbReference type="NCBI Taxonomy" id="2219161"/>
    <lineage>
        <taxon>Bacteria</taxon>
        <taxon>Pseudomonadati</taxon>
        <taxon>Bacteroidota</taxon>
        <taxon>Flavobacteriia</taxon>
        <taxon>Flavobacteriales</taxon>
        <taxon>Crocinitomicaceae</taxon>
        <taxon>Putridiphycobacter</taxon>
    </lineage>
</organism>
<dbReference type="EMBL" id="QKSB01000018">
    <property type="protein sequence ID" value="PZE15711.1"/>
    <property type="molecule type" value="Genomic_DNA"/>
</dbReference>
<dbReference type="CDD" id="cd02619">
    <property type="entry name" value="Peptidase_C1"/>
    <property type="match status" value="1"/>
</dbReference>
<evidence type="ECO:0000313" key="5">
    <source>
        <dbReference type="Proteomes" id="UP000249248"/>
    </source>
</evidence>